<dbReference type="EMBL" id="RCYZ01000005">
    <property type="protein sequence ID" value="TPG65626.1"/>
    <property type="molecule type" value="Genomic_DNA"/>
</dbReference>
<dbReference type="AlphaFoldDB" id="A0A502GX97"/>
<feature type="transmembrane region" description="Helical" evidence="1">
    <location>
        <begin position="12"/>
        <end position="34"/>
    </location>
</feature>
<proteinExistence type="predicted"/>
<evidence type="ECO:0000313" key="3">
    <source>
        <dbReference type="Proteomes" id="UP000317646"/>
    </source>
</evidence>
<comment type="caution">
    <text evidence="2">The sequence shown here is derived from an EMBL/GenBank/DDBJ whole genome shotgun (WGS) entry which is preliminary data.</text>
</comment>
<evidence type="ECO:0000256" key="1">
    <source>
        <dbReference type="SAM" id="Phobius"/>
    </source>
</evidence>
<feature type="transmembrane region" description="Helical" evidence="1">
    <location>
        <begin position="54"/>
        <end position="72"/>
    </location>
</feature>
<sequence length="105" mass="11242">MDPAELPPMRLDLYFATAAGVLVSVILPLIRPLLPKPDAAARSMAPSFWKVVSPYLATGLFSLIVACLITAYSNSAGRPIENIYAAFIAGYLADSTLQKLSLQMA</sequence>
<gene>
    <name evidence="2" type="ORF">EAH73_14340</name>
</gene>
<keyword evidence="3" id="KW-1185">Reference proteome</keyword>
<keyword evidence="1" id="KW-0812">Transmembrane</keyword>
<keyword evidence="1" id="KW-1133">Transmembrane helix</keyword>
<protein>
    <submittedName>
        <fullName evidence="2">Uncharacterized protein</fullName>
    </submittedName>
</protein>
<accession>A0A502GX97</accession>
<dbReference type="Proteomes" id="UP000317646">
    <property type="component" value="Unassembled WGS sequence"/>
</dbReference>
<reference evidence="2 3" key="1">
    <citation type="journal article" date="2019" name="Environ. Microbiol.">
        <title>Species interactions and distinct microbial communities in high Arctic permafrost affected cryosols are associated with the CH4 and CO2 gas fluxes.</title>
        <authorList>
            <person name="Altshuler I."/>
            <person name="Hamel J."/>
            <person name="Turney S."/>
            <person name="Magnuson E."/>
            <person name="Levesque R."/>
            <person name="Greer C."/>
            <person name="Whyte L.G."/>
        </authorList>
    </citation>
    <scope>NUCLEOTIDE SEQUENCE [LARGE SCALE GENOMIC DNA]</scope>
    <source>
        <strain evidence="2 3">S9.2P</strain>
    </source>
</reference>
<organism evidence="2 3">
    <name type="scientific">Hymenobacter nivis</name>
    <dbReference type="NCBI Taxonomy" id="1850093"/>
    <lineage>
        <taxon>Bacteria</taxon>
        <taxon>Pseudomonadati</taxon>
        <taxon>Bacteroidota</taxon>
        <taxon>Cytophagia</taxon>
        <taxon>Cytophagales</taxon>
        <taxon>Hymenobacteraceae</taxon>
        <taxon>Hymenobacter</taxon>
    </lineage>
</organism>
<evidence type="ECO:0000313" key="2">
    <source>
        <dbReference type="EMBL" id="TPG65626.1"/>
    </source>
</evidence>
<name>A0A502GX97_9BACT</name>
<keyword evidence="1" id="KW-0472">Membrane</keyword>